<evidence type="ECO:0000313" key="8">
    <source>
        <dbReference type="Proteomes" id="UP000281553"/>
    </source>
</evidence>
<evidence type="ECO:0000313" key="7">
    <source>
        <dbReference type="EMBL" id="VDK87146.1"/>
    </source>
</evidence>
<proteinExistence type="predicted"/>
<evidence type="ECO:0000256" key="1">
    <source>
        <dbReference type="ARBA" id="ARBA00004141"/>
    </source>
</evidence>
<dbReference type="AlphaFoldDB" id="A0A3P6TG75"/>
<dbReference type="PANTHER" id="PTHR43243">
    <property type="entry name" value="INNER MEMBRANE TRANSPORTER YGJI-RELATED"/>
    <property type="match status" value="1"/>
</dbReference>
<dbReference type="Pfam" id="PF00324">
    <property type="entry name" value="AA_permease"/>
    <property type="match status" value="1"/>
</dbReference>
<accession>A0A3P6TG75</accession>
<dbReference type="GO" id="GO:0015171">
    <property type="term" value="F:amino acid transmembrane transporter activity"/>
    <property type="evidence" value="ECO:0007669"/>
    <property type="project" value="TreeGrafter"/>
</dbReference>
<dbReference type="PANTHER" id="PTHR43243:SF4">
    <property type="entry name" value="CATIONIC AMINO ACID TRANSPORTER 4"/>
    <property type="match status" value="1"/>
</dbReference>
<feature type="domain" description="Amino acid permease/ SLC12A" evidence="6">
    <location>
        <begin position="14"/>
        <end position="105"/>
    </location>
</feature>
<dbReference type="InterPro" id="IPR004841">
    <property type="entry name" value="AA-permease/SLC12A_dom"/>
</dbReference>
<organism evidence="7 8">
    <name type="scientific">Dibothriocephalus latus</name>
    <name type="common">Fish tapeworm</name>
    <name type="synonym">Diphyllobothrium latum</name>
    <dbReference type="NCBI Taxonomy" id="60516"/>
    <lineage>
        <taxon>Eukaryota</taxon>
        <taxon>Metazoa</taxon>
        <taxon>Spiralia</taxon>
        <taxon>Lophotrochozoa</taxon>
        <taxon>Platyhelminthes</taxon>
        <taxon>Cestoda</taxon>
        <taxon>Eucestoda</taxon>
        <taxon>Diphyllobothriidea</taxon>
        <taxon>Diphyllobothriidae</taxon>
        <taxon>Dibothriocephalus</taxon>
    </lineage>
</organism>
<dbReference type="Proteomes" id="UP000281553">
    <property type="component" value="Unassembled WGS sequence"/>
</dbReference>
<keyword evidence="3" id="KW-0812">Transmembrane</keyword>
<evidence type="ECO:0000256" key="4">
    <source>
        <dbReference type="ARBA" id="ARBA00022989"/>
    </source>
</evidence>
<reference evidence="7 8" key="1">
    <citation type="submission" date="2018-11" db="EMBL/GenBank/DDBJ databases">
        <authorList>
            <consortium name="Pathogen Informatics"/>
        </authorList>
    </citation>
    <scope>NUCLEOTIDE SEQUENCE [LARGE SCALE GENOMIC DNA]</scope>
</reference>
<dbReference type="EMBL" id="UYRU01044597">
    <property type="protein sequence ID" value="VDK87146.1"/>
    <property type="molecule type" value="Genomic_DNA"/>
</dbReference>
<dbReference type="OrthoDB" id="310030at2759"/>
<name>A0A3P6TG75_DIBLA</name>
<sequence>MHGIIDMHILPTSASMIGGTIFVLTGTVARTKAGPAVFLAYTIAGIVALFNALNYSELACRFPKAGSTYTYAYIMLGELPAFLAGWSILLEYILGVAAVSRGWSSNLNGLVNDAISNWTITNVGL</sequence>
<evidence type="ECO:0000256" key="5">
    <source>
        <dbReference type="ARBA" id="ARBA00023136"/>
    </source>
</evidence>
<keyword evidence="5" id="KW-0472">Membrane</keyword>
<gene>
    <name evidence="7" type="ORF">DILT_LOCUS3973</name>
</gene>
<evidence type="ECO:0000256" key="3">
    <source>
        <dbReference type="ARBA" id="ARBA00022692"/>
    </source>
</evidence>
<evidence type="ECO:0000256" key="2">
    <source>
        <dbReference type="ARBA" id="ARBA00022448"/>
    </source>
</evidence>
<protein>
    <recommendedName>
        <fullName evidence="6">Amino acid permease/ SLC12A domain-containing protein</fullName>
    </recommendedName>
</protein>
<evidence type="ECO:0000259" key="6">
    <source>
        <dbReference type="Pfam" id="PF00324"/>
    </source>
</evidence>
<dbReference type="GO" id="GO:0016020">
    <property type="term" value="C:membrane"/>
    <property type="evidence" value="ECO:0007669"/>
    <property type="project" value="UniProtKB-SubCell"/>
</dbReference>
<keyword evidence="8" id="KW-1185">Reference proteome</keyword>
<dbReference type="Gene3D" id="1.20.1740.10">
    <property type="entry name" value="Amino acid/polyamine transporter I"/>
    <property type="match status" value="1"/>
</dbReference>
<keyword evidence="4" id="KW-1133">Transmembrane helix</keyword>
<keyword evidence="2" id="KW-0813">Transport</keyword>
<comment type="subcellular location">
    <subcellularLocation>
        <location evidence="1">Membrane</location>
        <topology evidence="1">Multi-pass membrane protein</topology>
    </subcellularLocation>
</comment>